<comment type="function">
    <text evidence="8">Toxic component of a toxin-antitoxin (TA) system. An RNase.</text>
</comment>
<dbReference type="GO" id="GO:0016787">
    <property type="term" value="F:hydrolase activity"/>
    <property type="evidence" value="ECO:0007669"/>
    <property type="project" value="UniProtKB-KW"/>
</dbReference>
<evidence type="ECO:0000256" key="8">
    <source>
        <dbReference type="HAMAP-Rule" id="MF_00265"/>
    </source>
</evidence>
<gene>
    <name evidence="8 10" type="primary">vapC</name>
    <name evidence="10" type="ORF">MNV_80007</name>
</gene>
<evidence type="ECO:0000256" key="6">
    <source>
        <dbReference type="ARBA" id="ARBA00022842"/>
    </source>
</evidence>
<evidence type="ECO:0000256" key="3">
    <source>
        <dbReference type="ARBA" id="ARBA00022722"/>
    </source>
</evidence>
<dbReference type="GO" id="GO:0004540">
    <property type="term" value="F:RNA nuclease activity"/>
    <property type="evidence" value="ECO:0007669"/>
    <property type="project" value="InterPro"/>
</dbReference>
<evidence type="ECO:0000256" key="7">
    <source>
        <dbReference type="ARBA" id="ARBA00038093"/>
    </source>
</evidence>
<dbReference type="Proteomes" id="UP000218615">
    <property type="component" value="Unassembled WGS sequence"/>
</dbReference>
<feature type="binding site" evidence="8">
    <location>
        <position position="98"/>
    </location>
    <ligand>
        <name>Mg(2+)</name>
        <dbReference type="ChEBI" id="CHEBI:18420"/>
    </ligand>
</feature>
<dbReference type="InterPro" id="IPR022907">
    <property type="entry name" value="VapC_family"/>
</dbReference>
<evidence type="ECO:0000313" key="10">
    <source>
        <dbReference type="EMBL" id="SNQ62606.1"/>
    </source>
</evidence>
<comment type="cofactor">
    <cofactor evidence="1 8">
        <name>Mg(2+)</name>
        <dbReference type="ChEBI" id="CHEBI:18420"/>
    </cofactor>
</comment>
<dbReference type="GO" id="GO:0090729">
    <property type="term" value="F:toxin activity"/>
    <property type="evidence" value="ECO:0007669"/>
    <property type="project" value="UniProtKB-KW"/>
</dbReference>
<dbReference type="EMBL" id="FZMP01000229">
    <property type="protein sequence ID" value="SNQ62606.1"/>
    <property type="molecule type" value="Genomic_DNA"/>
</dbReference>
<keyword evidence="11" id="KW-1185">Reference proteome</keyword>
<evidence type="ECO:0000256" key="4">
    <source>
        <dbReference type="ARBA" id="ARBA00022723"/>
    </source>
</evidence>
<dbReference type="CDD" id="cd09881">
    <property type="entry name" value="PIN_VapC4-5_FitB-like"/>
    <property type="match status" value="1"/>
</dbReference>
<dbReference type="EC" id="3.1.-.-" evidence="8"/>
<organism evidence="10 11">
    <name type="scientific">Candidatus Methanoperedens nitratireducens</name>
    <dbReference type="NCBI Taxonomy" id="1392998"/>
    <lineage>
        <taxon>Archaea</taxon>
        <taxon>Methanobacteriati</taxon>
        <taxon>Methanobacteriota</taxon>
        <taxon>Stenosarchaea group</taxon>
        <taxon>Methanomicrobia</taxon>
        <taxon>Methanosarcinales</taxon>
        <taxon>ANME-2 cluster</taxon>
        <taxon>Candidatus Methanoperedentaceae</taxon>
        <taxon>Candidatus Methanoperedens</taxon>
    </lineage>
</organism>
<dbReference type="SUPFAM" id="SSF88723">
    <property type="entry name" value="PIN domain-like"/>
    <property type="match status" value="1"/>
</dbReference>
<dbReference type="Gene3D" id="3.40.50.1010">
    <property type="entry name" value="5'-nuclease"/>
    <property type="match status" value="1"/>
</dbReference>
<evidence type="ECO:0000256" key="2">
    <source>
        <dbReference type="ARBA" id="ARBA00022649"/>
    </source>
</evidence>
<dbReference type="OrthoDB" id="38049at2157"/>
<reference evidence="11" key="1">
    <citation type="submission" date="2017-06" db="EMBL/GenBank/DDBJ databases">
        <authorList>
            <person name="Cremers G."/>
        </authorList>
    </citation>
    <scope>NUCLEOTIDE SEQUENCE [LARGE SCALE GENOMIC DNA]</scope>
</reference>
<dbReference type="InterPro" id="IPR050556">
    <property type="entry name" value="Type_II_TA_system_RNase"/>
</dbReference>
<evidence type="ECO:0000259" key="9">
    <source>
        <dbReference type="Pfam" id="PF01850"/>
    </source>
</evidence>
<dbReference type="PANTHER" id="PTHR33653">
    <property type="entry name" value="RIBONUCLEASE VAPC2"/>
    <property type="match status" value="1"/>
</dbReference>
<keyword evidence="4 8" id="KW-0479">Metal-binding</keyword>
<feature type="domain" description="PIN" evidence="9">
    <location>
        <begin position="3"/>
        <end position="121"/>
    </location>
</feature>
<dbReference type="HAMAP" id="MF_00265">
    <property type="entry name" value="VapC_Nob1"/>
    <property type="match status" value="1"/>
</dbReference>
<dbReference type="InterPro" id="IPR002716">
    <property type="entry name" value="PIN_dom"/>
</dbReference>
<keyword evidence="3 8" id="KW-0540">Nuclease</keyword>
<dbReference type="InterPro" id="IPR029060">
    <property type="entry name" value="PIN-like_dom_sf"/>
</dbReference>
<feature type="binding site" evidence="8">
    <location>
        <position position="6"/>
    </location>
    <ligand>
        <name>Mg(2+)</name>
        <dbReference type="ChEBI" id="CHEBI:18420"/>
    </ligand>
</feature>
<dbReference type="GO" id="GO:0000287">
    <property type="term" value="F:magnesium ion binding"/>
    <property type="evidence" value="ECO:0007669"/>
    <property type="project" value="UniProtKB-UniRule"/>
</dbReference>
<name>A0A284VTH3_9EURY</name>
<protein>
    <recommendedName>
        <fullName evidence="8">Ribonuclease VapC</fullName>
        <shortName evidence="8">RNase VapC</shortName>
        <ecNumber evidence="8">3.1.-.-</ecNumber>
    </recommendedName>
    <alternativeName>
        <fullName evidence="8">Putative toxin VapC</fullName>
    </alternativeName>
</protein>
<sequence length="130" mass="14773">MGIVVDTNILIDLLRDERYAVNKMKELEKNEDIATTDINAFELYFGAYNSRDKERNIASTRGLLKNLTLLHTGEGSMETAGRIFAQRRAEGRMIEIRDLLIASIALQSGYRLLTNNRDHFEGIKGLVIQD</sequence>
<dbReference type="RefSeq" id="WP_096207147.1">
    <property type="nucleotide sequence ID" value="NZ_FZMP01000229.1"/>
</dbReference>
<comment type="similarity">
    <text evidence="7 8">Belongs to the PINc/VapC protein family.</text>
</comment>
<proteinExistence type="inferred from homology"/>
<evidence type="ECO:0000256" key="1">
    <source>
        <dbReference type="ARBA" id="ARBA00001946"/>
    </source>
</evidence>
<dbReference type="AlphaFoldDB" id="A0A284VTH3"/>
<keyword evidence="6 8" id="KW-0460">Magnesium</keyword>
<dbReference type="Pfam" id="PF01850">
    <property type="entry name" value="PIN"/>
    <property type="match status" value="1"/>
</dbReference>
<keyword evidence="5 8" id="KW-0378">Hydrolase</keyword>
<keyword evidence="8" id="KW-0800">Toxin</keyword>
<keyword evidence="2 8" id="KW-1277">Toxin-antitoxin system</keyword>
<evidence type="ECO:0000256" key="5">
    <source>
        <dbReference type="ARBA" id="ARBA00022801"/>
    </source>
</evidence>
<dbReference type="PANTHER" id="PTHR33653:SF1">
    <property type="entry name" value="RIBONUCLEASE VAPC2"/>
    <property type="match status" value="1"/>
</dbReference>
<evidence type="ECO:0000313" key="11">
    <source>
        <dbReference type="Proteomes" id="UP000218615"/>
    </source>
</evidence>
<accession>A0A284VTH3</accession>